<gene>
    <name evidence="3" type="ORF">CBYS24578_00004366</name>
</gene>
<feature type="region of interest" description="Disordered" evidence="1">
    <location>
        <begin position="63"/>
        <end position="98"/>
    </location>
</feature>
<proteinExistence type="predicted"/>
<reference evidence="4" key="1">
    <citation type="submission" date="2019-06" db="EMBL/GenBank/DDBJ databases">
        <authorList>
            <person name="Broberg M."/>
        </authorList>
    </citation>
    <scope>NUCLEOTIDE SEQUENCE [LARGE SCALE GENOMIC DNA]</scope>
</reference>
<name>A0A9N9Y3J4_9HYPO</name>
<reference evidence="3 4" key="2">
    <citation type="submission" date="2021-10" db="EMBL/GenBank/DDBJ databases">
        <authorList>
            <person name="Piombo E."/>
        </authorList>
    </citation>
    <scope>NUCLEOTIDE SEQUENCE [LARGE SCALE GENOMIC DNA]</scope>
</reference>
<evidence type="ECO:0000256" key="1">
    <source>
        <dbReference type="SAM" id="MobiDB-lite"/>
    </source>
</evidence>
<feature type="compositionally biased region" description="Basic residues" evidence="1">
    <location>
        <begin position="144"/>
        <end position="155"/>
    </location>
</feature>
<feature type="chain" id="PRO_5040438814" evidence="2">
    <location>
        <begin position="24"/>
        <end position="172"/>
    </location>
</feature>
<organism evidence="3 4">
    <name type="scientific">Clonostachys byssicola</name>
    <dbReference type="NCBI Taxonomy" id="160290"/>
    <lineage>
        <taxon>Eukaryota</taxon>
        <taxon>Fungi</taxon>
        <taxon>Dikarya</taxon>
        <taxon>Ascomycota</taxon>
        <taxon>Pezizomycotina</taxon>
        <taxon>Sordariomycetes</taxon>
        <taxon>Hypocreomycetidae</taxon>
        <taxon>Hypocreales</taxon>
        <taxon>Bionectriaceae</taxon>
        <taxon>Clonostachys</taxon>
    </lineage>
</organism>
<feature type="region of interest" description="Disordered" evidence="1">
    <location>
        <begin position="121"/>
        <end position="172"/>
    </location>
</feature>
<dbReference type="EMBL" id="CABFNO020001523">
    <property type="protein sequence ID" value="CAG9993682.1"/>
    <property type="molecule type" value="Genomic_DNA"/>
</dbReference>
<accession>A0A9N9Y3J4</accession>
<protein>
    <submittedName>
        <fullName evidence="3">Uncharacterized protein</fullName>
    </submittedName>
</protein>
<dbReference type="AlphaFoldDB" id="A0A9N9Y3J4"/>
<evidence type="ECO:0000313" key="3">
    <source>
        <dbReference type="EMBL" id="CAG9993682.1"/>
    </source>
</evidence>
<feature type="signal peptide" evidence="2">
    <location>
        <begin position="1"/>
        <end position="23"/>
    </location>
</feature>
<evidence type="ECO:0000313" key="4">
    <source>
        <dbReference type="Proteomes" id="UP000754883"/>
    </source>
</evidence>
<sequence length="172" mass="18054">MSFPKHILLAATLLLGSVSTTAAAPVPSLDLLSRGTGEAGHFLETRGEDVYLRLREAGEKSSIGNVAKPKFPTKSKAAITKVKPPQKPSRARKLKESSIWTKKVSGKLDAKTFANTAAEKLAAHKAKGSRKPTSGEGATGAGSKKTKSRSGNRRHGGPERKGKLGGRNQGSS</sequence>
<comment type="caution">
    <text evidence="3">The sequence shown here is derived from an EMBL/GenBank/DDBJ whole genome shotgun (WGS) entry which is preliminary data.</text>
</comment>
<evidence type="ECO:0000256" key="2">
    <source>
        <dbReference type="SAM" id="SignalP"/>
    </source>
</evidence>
<keyword evidence="2" id="KW-0732">Signal</keyword>
<keyword evidence="4" id="KW-1185">Reference proteome</keyword>
<dbReference type="Proteomes" id="UP000754883">
    <property type="component" value="Unassembled WGS sequence"/>
</dbReference>
<dbReference type="OrthoDB" id="5153116at2759"/>